<dbReference type="RefSeq" id="WP_168036708.1">
    <property type="nucleotide sequence ID" value="NZ_JAATJH010000002.1"/>
</dbReference>
<dbReference type="InterPro" id="IPR004681">
    <property type="entry name" value="TRAP_DctM"/>
</dbReference>
<evidence type="ECO:0000256" key="3">
    <source>
        <dbReference type="ARBA" id="ARBA00022519"/>
    </source>
</evidence>
<feature type="transmembrane region" description="Helical" evidence="7">
    <location>
        <begin position="189"/>
        <end position="213"/>
    </location>
</feature>
<evidence type="ECO:0000256" key="1">
    <source>
        <dbReference type="ARBA" id="ARBA00004429"/>
    </source>
</evidence>
<keyword evidence="4 7" id="KW-0812">Transmembrane</keyword>
<evidence type="ECO:0000256" key="5">
    <source>
        <dbReference type="ARBA" id="ARBA00022989"/>
    </source>
</evidence>
<dbReference type="Pfam" id="PF06808">
    <property type="entry name" value="DctM"/>
    <property type="match status" value="1"/>
</dbReference>
<feature type="transmembrane region" description="Helical" evidence="7">
    <location>
        <begin position="103"/>
        <end position="133"/>
    </location>
</feature>
<dbReference type="InterPro" id="IPR010656">
    <property type="entry name" value="DctM"/>
</dbReference>
<comment type="subcellular location">
    <subcellularLocation>
        <location evidence="1">Cell inner membrane</location>
        <topology evidence="1">Multi-pass membrane protein</topology>
    </subcellularLocation>
</comment>
<keyword evidence="3" id="KW-0997">Cell inner membrane</keyword>
<dbReference type="NCBIfam" id="TIGR00786">
    <property type="entry name" value="dctM"/>
    <property type="match status" value="1"/>
</dbReference>
<evidence type="ECO:0000256" key="6">
    <source>
        <dbReference type="ARBA" id="ARBA00023136"/>
    </source>
</evidence>
<gene>
    <name evidence="9" type="ORF">GGR27_001438</name>
</gene>
<comment type="caution">
    <text evidence="9">The sequence shown here is derived from an EMBL/GenBank/DDBJ whole genome shotgun (WGS) entry which is preliminary data.</text>
</comment>
<feature type="domain" description="TRAP C4-dicarboxylate transport system permease DctM subunit" evidence="8">
    <location>
        <begin position="9"/>
        <end position="443"/>
    </location>
</feature>
<keyword evidence="6 7" id="KW-0472">Membrane</keyword>
<feature type="transmembrane region" description="Helical" evidence="7">
    <location>
        <begin position="298"/>
        <end position="317"/>
    </location>
</feature>
<dbReference type="PIRSF" id="PIRSF006066">
    <property type="entry name" value="HI0050"/>
    <property type="match status" value="1"/>
</dbReference>
<name>A0ABX0XAF8_9BACT</name>
<feature type="transmembrane region" description="Helical" evidence="7">
    <location>
        <begin position="234"/>
        <end position="260"/>
    </location>
</feature>
<evidence type="ECO:0000256" key="7">
    <source>
        <dbReference type="SAM" id="Phobius"/>
    </source>
</evidence>
<accession>A0ABX0XAF8</accession>
<evidence type="ECO:0000313" key="9">
    <source>
        <dbReference type="EMBL" id="NJC25939.1"/>
    </source>
</evidence>
<dbReference type="PANTHER" id="PTHR33362">
    <property type="entry name" value="SIALIC ACID TRAP TRANSPORTER PERMEASE PROTEIN SIAT-RELATED"/>
    <property type="match status" value="1"/>
</dbReference>
<sequence>MGALALLLFGIIFLLILKGYPVAFTLAGVSTLFALILMVFVPDAIGMRDLSLLPNRFMGTIDNFMLMAVPLFIFMGIMLEKSGLAESLLETMANLLGRLKGGLAISVVLVGAMLAASTGIVGATVVTMGVISLPVMLKRGYRPELATGVICSSGTLGQIIPPSVVLILLAEQINASTQGAAQVDVGTMFRAAFVPGFLLVVAYIVYIAVISILRPHWAPSVSPEEIAAFRGPGFLGRVLKAFVLPMLLILAVLGSIFAGIASPTEAAAVGAIGATVLTLIEGRLTLDILRQVMQQTAKLTAMVFWILLGATTFTLVFRTLGGDEYLTELIQAADLSAMAFLAIVMIVIFICGFFIDFIEIIFIFVPVVTPIFDLYEVDMLWVGILMAINLQTSFLTPPFGFSLFYLKGVAPPGITTQHLYRGIVPFIIIQVLVIGLIVLFPEIIYLIK</sequence>
<organism evidence="9 10">
    <name type="scientific">Neolewinella antarctica</name>
    <dbReference type="NCBI Taxonomy" id="442734"/>
    <lineage>
        <taxon>Bacteria</taxon>
        <taxon>Pseudomonadati</taxon>
        <taxon>Bacteroidota</taxon>
        <taxon>Saprospiria</taxon>
        <taxon>Saprospirales</taxon>
        <taxon>Lewinellaceae</taxon>
        <taxon>Neolewinella</taxon>
    </lineage>
</organism>
<evidence type="ECO:0000313" key="10">
    <source>
        <dbReference type="Proteomes" id="UP000770785"/>
    </source>
</evidence>
<evidence type="ECO:0000259" key="8">
    <source>
        <dbReference type="Pfam" id="PF06808"/>
    </source>
</evidence>
<dbReference type="Proteomes" id="UP000770785">
    <property type="component" value="Unassembled WGS sequence"/>
</dbReference>
<feature type="transmembrane region" description="Helical" evidence="7">
    <location>
        <begin position="57"/>
        <end position="79"/>
    </location>
</feature>
<keyword evidence="2" id="KW-1003">Cell membrane</keyword>
<feature type="transmembrane region" description="Helical" evidence="7">
    <location>
        <begin position="337"/>
        <end position="368"/>
    </location>
</feature>
<feature type="transmembrane region" description="Helical" evidence="7">
    <location>
        <begin position="145"/>
        <end position="169"/>
    </location>
</feature>
<keyword evidence="5 7" id="KW-1133">Transmembrane helix</keyword>
<proteinExistence type="predicted"/>
<protein>
    <submittedName>
        <fullName evidence="9">Tripartite ATP-independent transporter DctM subunit</fullName>
    </submittedName>
</protein>
<dbReference type="EMBL" id="JAATJH010000002">
    <property type="protein sequence ID" value="NJC25939.1"/>
    <property type="molecule type" value="Genomic_DNA"/>
</dbReference>
<feature type="transmembrane region" description="Helical" evidence="7">
    <location>
        <begin position="29"/>
        <end position="45"/>
    </location>
</feature>
<dbReference type="PANTHER" id="PTHR33362:SF7">
    <property type="entry name" value="SLL1103 PROTEIN"/>
    <property type="match status" value="1"/>
</dbReference>
<evidence type="ECO:0000256" key="2">
    <source>
        <dbReference type="ARBA" id="ARBA00022475"/>
    </source>
</evidence>
<keyword evidence="10" id="KW-1185">Reference proteome</keyword>
<evidence type="ECO:0000256" key="4">
    <source>
        <dbReference type="ARBA" id="ARBA00022692"/>
    </source>
</evidence>
<reference evidence="9 10" key="1">
    <citation type="submission" date="2020-03" db="EMBL/GenBank/DDBJ databases">
        <title>Genomic Encyclopedia of Type Strains, Phase IV (KMG-IV): sequencing the most valuable type-strain genomes for metagenomic binning, comparative biology and taxonomic classification.</title>
        <authorList>
            <person name="Goeker M."/>
        </authorList>
    </citation>
    <scope>NUCLEOTIDE SEQUENCE [LARGE SCALE GENOMIC DNA]</scope>
    <source>
        <strain evidence="9 10">DSM 105096</strain>
    </source>
</reference>
<feature type="transmembrane region" description="Helical" evidence="7">
    <location>
        <begin position="426"/>
        <end position="447"/>
    </location>
</feature>
<feature type="transmembrane region" description="Helical" evidence="7">
    <location>
        <begin position="380"/>
        <end position="406"/>
    </location>
</feature>